<reference evidence="2 3" key="1">
    <citation type="submission" date="2017-07" db="EMBL/GenBank/DDBJ databases">
        <title>Isolation and whole genome analysis of endospore-forming bacteria from heroin.</title>
        <authorList>
            <person name="Kalinowski J."/>
            <person name="Ahrens B."/>
            <person name="Al-Dilaimi A."/>
            <person name="Winkler A."/>
            <person name="Wibberg D."/>
            <person name="Schleenbecker U."/>
            <person name="Ruckert C."/>
            <person name="Wolfel R."/>
            <person name="Grass G."/>
        </authorList>
    </citation>
    <scope>NUCLEOTIDE SEQUENCE [LARGE SCALE GENOMIC DNA]</scope>
    <source>
        <strain evidence="2 3">7517-1</strain>
    </source>
</reference>
<dbReference type="RefSeq" id="WP_095219962.1">
    <property type="nucleotide sequence ID" value="NZ_NPBJ01000029.1"/>
</dbReference>
<accession>A0ABX4GV53</accession>
<evidence type="ECO:0000313" key="3">
    <source>
        <dbReference type="Proteomes" id="UP000216852"/>
    </source>
</evidence>
<evidence type="ECO:0008006" key="4">
    <source>
        <dbReference type="Google" id="ProtNLM"/>
    </source>
</evidence>
<dbReference type="EMBL" id="NPBJ01000029">
    <property type="protein sequence ID" value="PAD98744.1"/>
    <property type="molecule type" value="Genomic_DNA"/>
</dbReference>
<feature type="transmembrane region" description="Helical" evidence="1">
    <location>
        <begin position="300"/>
        <end position="322"/>
    </location>
</feature>
<keyword evidence="3" id="KW-1185">Reference proteome</keyword>
<feature type="transmembrane region" description="Helical" evidence="1">
    <location>
        <begin position="233"/>
        <end position="256"/>
    </location>
</feature>
<sequence>MPSKTSSIKKQIIRHDIRLTGWLSVLYFLALFVILPLQILFQYTNPETRRYMEKGSLFLYLPELQWILSITVPVFFGVILFRYLHKKQTSDFVHSMPIKRSALLHHHAATGLILLTLPIILNGIILYVLKAFTGIGSYYNGMNVLYWLCVLLFLNVLIYTATNFIGMVTGLLSMHVVLTYIFVLFPAGIMILIFFNLRTLLTGFPLDYYLDAAVVKFSPISYFMGIILSQHRISWFMISIFAAAGILLYLGAYWLYVHRKLEYTSQAIVYPFMQPVFRFGVTFCVMMTGGLYFHEMTGSMSWTVIGYLAGSLLGFIIAEAILKKTWRVYSNYKSYLIFAGFLVAVFLSVYLVKESYENNIPEVSEVEKVYFGDEFTYNRDEDYIPPGIEPLYFTEENDIEMVQRLQKEVIESSSSQFADSSDDTRYTFIVYELKNGKKLARSYAYSLEENPKLKKLQYEIEGSSQYKHANNQVFNVDRDAIYALDLQSNLLPSDGPTISDQNTIDALLDALKKDIDSTHTQINPDKMQTYTIDFLTKKPDIYYYASFDDSYENTVKVLEDAGLYEDIRTVPEDIAYLQLDDYNYENTLKVEDQKDIKYIFDHLIEYSGKQDSYYVGIKLDGESDISAEFSIEYDDLPESIKNQLEE</sequence>
<feature type="transmembrane region" description="Helical" evidence="1">
    <location>
        <begin position="276"/>
        <end position="294"/>
    </location>
</feature>
<protein>
    <recommendedName>
        <fullName evidence="4">ABC-2 type transport system permease protein</fullName>
    </recommendedName>
</protein>
<evidence type="ECO:0000313" key="2">
    <source>
        <dbReference type="EMBL" id="PAD98744.1"/>
    </source>
</evidence>
<evidence type="ECO:0000256" key="1">
    <source>
        <dbReference type="SAM" id="Phobius"/>
    </source>
</evidence>
<feature type="transmembrane region" description="Helical" evidence="1">
    <location>
        <begin position="64"/>
        <end position="84"/>
    </location>
</feature>
<organism evidence="2 3">
    <name type="scientific">Terribacillus saccharophilus</name>
    <dbReference type="NCBI Taxonomy" id="361277"/>
    <lineage>
        <taxon>Bacteria</taxon>
        <taxon>Bacillati</taxon>
        <taxon>Bacillota</taxon>
        <taxon>Bacilli</taxon>
        <taxon>Bacillales</taxon>
        <taxon>Bacillaceae</taxon>
        <taxon>Terribacillus</taxon>
    </lineage>
</organism>
<feature type="transmembrane region" description="Helical" evidence="1">
    <location>
        <begin position="104"/>
        <end position="129"/>
    </location>
</feature>
<keyword evidence="1" id="KW-0812">Transmembrane</keyword>
<feature type="transmembrane region" description="Helical" evidence="1">
    <location>
        <begin position="21"/>
        <end position="44"/>
    </location>
</feature>
<comment type="caution">
    <text evidence="2">The sequence shown here is derived from an EMBL/GenBank/DDBJ whole genome shotgun (WGS) entry which is preliminary data.</text>
</comment>
<proteinExistence type="predicted"/>
<keyword evidence="1" id="KW-1133">Transmembrane helix</keyword>
<feature type="transmembrane region" description="Helical" evidence="1">
    <location>
        <begin position="144"/>
        <end position="165"/>
    </location>
</feature>
<feature type="transmembrane region" description="Helical" evidence="1">
    <location>
        <begin position="334"/>
        <end position="352"/>
    </location>
</feature>
<keyword evidence="1" id="KW-0472">Membrane</keyword>
<name>A0ABX4GV53_9BACI</name>
<dbReference type="Proteomes" id="UP000216852">
    <property type="component" value="Unassembled WGS sequence"/>
</dbReference>
<feature type="transmembrane region" description="Helical" evidence="1">
    <location>
        <begin position="177"/>
        <end position="197"/>
    </location>
</feature>
<gene>
    <name evidence="2" type="ORF">CHH48_14955</name>
</gene>